<accession>A0A1J5PFJ0</accession>
<gene>
    <name evidence="1" type="ORF">GALL_518380</name>
</gene>
<protein>
    <submittedName>
        <fullName evidence="1">Uncharacterized protein</fullName>
    </submittedName>
</protein>
<name>A0A1J5PFJ0_9ZZZZ</name>
<evidence type="ECO:0000313" key="1">
    <source>
        <dbReference type="EMBL" id="OIQ66591.1"/>
    </source>
</evidence>
<comment type="caution">
    <text evidence="1">The sequence shown here is derived from an EMBL/GenBank/DDBJ whole genome shotgun (WGS) entry which is preliminary data.</text>
</comment>
<organism evidence="1">
    <name type="scientific">mine drainage metagenome</name>
    <dbReference type="NCBI Taxonomy" id="410659"/>
    <lineage>
        <taxon>unclassified sequences</taxon>
        <taxon>metagenomes</taxon>
        <taxon>ecological metagenomes</taxon>
    </lineage>
</organism>
<dbReference type="AlphaFoldDB" id="A0A1J5PFJ0"/>
<dbReference type="EMBL" id="MLJW01006493">
    <property type="protein sequence ID" value="OIQ66591.1"/>
    <property type="molecule type" value="Genomic_DNA"/>
</dbReference>
<reference evidence="1" key="1">
    <citation type="submission" date="2016-10" db="EMBL/GenBank/DDBJ databases">
        <title>Sequence of Gallionella enrichment culture.</title>
        <authorList>
            <person name="Poehlein A."/>
            <person name="Muehling M."/>
            <person name="Daniel R."/>
        </authorList>
    </citation>
    <scope>NUCLEOTIDE SEQUENCE</scope>
</reference>
<sequence>MANPGARRHNAEVLERRLTPFQEDVPLHVALILAVHVHLEGARVAEFVDHHRVVDHQIDRVQRVDLFRVAAKADDAVAHRGKVHHRRNAGEVLHQHAGRAIGDLARVFAAEFRPVGKGADVVKADGFAILEPQHVFQHHLQRGGQLGEITQARGLCRRDRVIGDGRAACGQGLAGLCAVLSDDHGHQGLLASGVMVNSGVLLPDHRGFRKGVGLFVCNCMQKIQPRI</sequence>
<proteinExistence type="predicted"/>